<comment type="function">
    <text evidence="1">Involved in DNA recombination.</text>
</comment>
<dbReference type="GO" id="GO:0006310">
    <property type="term" value="P:DNA recombination"/>
    <property type="evidence" value="ECO:0007669"/>
    <property type="project" value="UniProtKB-KW"/>
</dbReference>
<protein>
    <submittedName>
        <fullName evidence="6">DNA recombination protein RmuC</fullName>
    </submittedName>
</protein>
<keyword evidence="3 5" id="KW-0175">Coiled coil</keyword>
<evidence type="ECO:0000313" key="6">
    <source>
        <dbReference type="EMBL" id="HIR63533.1"/>
    </source>
</evidence>
<comment type="caution">
    <text evidence="6">The sequence shown here is derived from an EMBL/GenBank/DDBJ whole genome shotgun (WGS) entry which is preliminary data.</text>
</comment>
<dbReference type="EMBL" id="DVHI01000102">
    <property type="protein sequence ID" value="HIR63533.1"/>
    <property type="molecule type" value="Genomic_DNA"/>
</dbReference>
<keyword evidence="4" id="KW-0233">DNA recombination</keyword>
<evidence type="ECO:0000256" key="2">
    <source>
        <dbReference type="ARBA" id="ARBA00009840"/>
    </source>
</evidence>
<dbReference type="AlphaFoldDB" id="A0A9D1J7E6"/>
<reference evidence="6" key="1">
    <citation type="submission" date="2020-10" db="EMBL/GenBank/DDBJ databases">
        <authorList>
            <person name="Gilroy R."/>
        </authorList>
    </citation>
    <scope>NUCLEOTIDE SEQUENCE</scope>
    <source>
        <strain evidence="6">ChiHjej13B12-12457</strain>
    </source>
</reference>
<reference evidence="6" key="2">
    <citation type="journal article" date="2021" name="PeerJ">
        <title>Extensive microbial diversity within the chicken gut microbiome revealed by metagenomics and culture.</title>
        <authorList>
            <person name="Gilroy R."/>
            <person name="Ravi A."/>
            <person name="Getino M."/>
            <person name="Pursley I."/>
            <person name="Horton D.L."/>
            <person name="Alikhan N.F."/>
            <person name="Baker D."/>
            <person name="Gharbi K."/>
            <person name="Hall N."/>
            <person name="Watson M."/>
            <person name="Adriaenssens E.M."/>
            <person name="Foster-Nyarko E."/>
            <person name="Jarju S."/>
            <person name="Secka A."/>
            <person name="Antonio M."/>
            <person name="Oren A."/>
            <person name="Chaudhuri R.R."/>
            <person name="La Ragione R."/>
            <person name="Hildebrand F."/>
            <person name="Pallen M.J."/>
        </authorList>
    </citation>
    <scope>NUCLEOTIDE SEQUENCE</scope>
    <source>
        <strain evidence="6">ChiHjej13B12-12457</strain>
    </source>
</reference>
<evidence type="ECO:0000313" key="7">
    <source>
        <dbReference type="Proteomes" id="UP000886744"/>
    </source>
</evidence>
<dbReference type="PANTHER" id="PTHR30563:SF0">
    <property type="entry name" value="DNA RECOMBINATION PROTEIN RMUC"/>
    <property type="match status" value="1"/>
</dbReference>
<evidence type="ECO:0000256" key="3">
    <source>
        <dbReference type="ARBA" id="ARBA00023054"/>
    </source>
</evidence>
<comment type="similarity">
    <text evidence="2">Belongs to the RmuC family.</text>
</comment>
<evidence type="ECO:0000256" key="5">
    <source>
        <dbReference type="SAM" id="Coils"/>
    </source>
</evidence>
<gene>
    <name evidence="6" type="primary">rmuC</name>
    <name evidence="6" type="ORF">IAC94_08480</name>
</gene>
<organism evidence="6 7">
    <name type="scientific">Candidatus Coprenecus avistercoris</name>
    <dbReference type="NCBI Taxonomy" id="2840730"/>
    <lineage>
        <taxon>Bacteria</taxon>
        <taxon>Pseudomonadati</taxon>
        <taxon>Bacteroidota</taxon>
        <taxon>Bacteroidia</taxon>
        <taxon>Bacteroidales</taxon>
        <taxon>Rikenellaceae</taxon>
        <taxon>Rikenellaceae incertae sedis</taxon>
        <taxon>Candidatus Coprenecus</taxon>
    </lineage>
</organism>
<proteinExistence type="inferred from homology"/>
<sequence>MLWVLSAVIGLLIGAAGAWIIQASARSKEAAQARKECQALQEQLNVAGADLKVAQARAEMLEKSLEEQKESRKAEAETLRREYDEKLQKMVLTFKESASSILKEKSGDLSAANSEQIKNILDPLGKKMEEFRRAVEDSREKSLKNTATLEQQIRSMMEQTAAVGRQADNLATALRSNNKAVGNWGEVVLLNLLEGMGLREGEDYVKQETIKDVDGNAVLSDDGGRRLIPDVVLYLPENKAVVIDSKVSLEGYIAYVNAADETERGIALAAHSKSVDAHVRELSAKSYSRYIRSTGRDSLDYVVMFVPNEGAFQLYYQNFREKWHEAFDRGIIIAGESNLFAMLKIIENTWVRVRQQKNTEEVMSLAGELLERVTRFANTFNEVGGVITKAAAKFEDARKALSGPRNSVVVTARRLEKKGIQVKGSFHSALIEEAGEEDTDIIPEDMEK</sequence>
<accession>A0A9D1J7E6</accession>
<dbReference type="Pfam" id="PF02646">
    <property type="entry name" value="RmuC"/>
    <property type="match status" value="1"/>
</dbReference>
<evidence type="ECO:0000256" key="4">
    <source>
        <dbReference type="ARBA" id="ARBA00023172"/>
    </source>
</evidence>
<feature type="coiled-coil region" evidence="5">
    <location>
        <begin position="23"/>
        <end position="89"/>
    </location>
</feature>
<dbReference type="Proteomes" id="UP000886744">
    <property type="component" value="Unassembled WGS sequence"/>
</dbReference>
<evidence type="ECO:0000256" key="1">
    <source>
        <dbReference type="ARBA" id="ARBA00003416"/>
    </source>
</evidence>
<name>A0A9D1J7E6_9BACT</name>
<dbReference type="InterPro" id="IPR003798">
    <property type="entry name" value="DNA_recombination_RmuC"/>
</dbReference>
<dbReference type="PANTHER" id="PTHR30563">
    <property type="entry name" value="DNA RECOMBINATION PROTEIN RMUC"/>
    <property type="match status" value="1"/>
</dbReference>